<dbReference type="EMBL" id="CP110226">
    <property type="protein sequence ID" value="UZD21636.1"/>
    <property type="molecule type" value="Genomic_DNA"/>
</dbReference>
<gene>
    <name evidence="1" type="ORF">OM944_13300</name>
</gene>
<dbReference type="RefSeq" id="WP_264808108.1">
    <property type="nucleotide sequence ID" value="NZ_CP110226.1"/>
</dbReference>
<evidence type="ECO:0000313" key="2">
    <source>
        <dbReference type="Proteomes" id="UP001163156"/>
    </source>
</evidence>
<protein>
    <submittedName>
        <fullName evidence="1">DUF4221 domain-containing protein</fullName>
    </submittedName>
</protein>
<sequence>MNRLLAFLFVPVIFSCSAKLEKEEVLAEESSALLFDYTLDTVIIDSGDSKPYLDMKLVSSDYVASEGLLYNLDPGTGRVDVIDIAAQKLTDQIQFEINGPNGIRRYFPTGIKKTSGDDLIIRDYYDILRMGTDKKLKDSYRLRNHTLAGDNLRDGQEINGMGEVAQDGTFFASYYGYYPSNGPIMGLAKVDFASKSLRLIPVDFKEQSAKLTIRWDFREGKSTVIPEFKFLTLDKHNFIASNTYKNELWYYDAGTDSVYHRVYKSKLTANVKRGNFRKRVRSMREYTLAKNRKYQEVVFGPIVKDPTKQLFYRYSREVQQVPDRGGSFFRFVLTVFDDQLNQVHEEKLALSAAIPGEYYANKTFVHQGMLYTFLDLKSQLAFVRLKPTFYHEKN</sequence>
<dbReference type="InterPro" id="IPR025316">
    <property type="entry name" value="DUF4221"/>
</dbReference>
<proteinExistence type="predicted"/>
<dbReference type="Pfam" id="PF13970">
    <property type="entry name" value="DUF4221"/>
    <property type="match status" value="1"/>
</dbReference>
<evidence type="ECO:0000313" key="1">
    <source>
        <dbReference type="EMBL" id="UZD21636.1"/>
    </source>
</evidence>
<accession>A0ABY6MD25</accession>
<name>A0ABY6MD25_9BACT</name>
<keyword evidence="2" id="KW-1185">Reference proteome</keyword>
<dbReference type="Proteomes" id="UP001163156">
    <property type="component" value="Chromosome"/>
</dbReference>
<reference evidence="1" key="1">
    <citation type="submission" date="2022-10" db="EMBL/GenBank/DDBJ databases">
        <title>Algoriphagus sp. a novel bacteria isolate from halophytes salicornia europaea.</title>
        <authorList>
            <person name="Peng Y."/>
            <person name="Jiang L."/>
            <person name="Lee J."/>
        </authorList>
    </citation>
    <scope>NUCLEOTIDE SEQUENCE</scope>
    <source>
        <strain evidence="1">TR-M5</strain>
    </source>
</reference>
<dbReference type="PROSITE" id="PS51257">
    <property type="entry name" value="PROKAR_LIPOPROTEIN"/>
    <property type="match status" value="1"/>
</dbReference>
<organism evidence="1 2">
    <name type="scientific">Algoriphagus halophytocola</name>
    <dbReference type="NCBI Taxonomy" id="2991499"/>
    <lineage>
        <taxon>Bacteria</taxon>
        <taxon>Pseudomonadati</taxon>
        <taxon>Bacteroidota</taxon>
        <taxon>Cytophagia</taxon>
        <taxon>Cytophagales</taxon>
        <taxon>Cyclobacteriaceae</taxon>
        <taxon>Algoriphagus</taxon>
    </lineage>
</organism>